<comment type="caution">
    <text evidence="2">The sequence shown here is derived from an EMBL/GenBank/DDBJ whole genome shotgun (WGS) entry which is preliminary data.</text>
</comment>
<reference evidence="2 3" key="1">
    <citation type="journal article" date="2014" name="Int. J. Syst. Evol. Microbiol.">
        <title>Phaeodactylibacter xiamenensis gen. nov., sp. nov., a member of the family Saprospiraceae isolated from the marine alga Phaeodactylum tricornutum.</title>
        <authorList>
            <person name="Chen Z.Jr."/>
            <person name="Lei X."/>
            <person name="Lai Q."/>
            <person name="Li Y."/>
            <person name="Zhang B."/>
            <person name="Zhang J."/>
            <person name="Zhang H."/>
            <person name="Yang L."/>
            <person name="Zheng W."/>
            <person name="Tian Y."/>
            <person name="Yu Z."/>
            <person name="Xu H.Jr."/>
            <person name="Zheng T."/>
        </authorList>
    </citation>
    <scope>NUCLEOTIDE SEQUENCE [LARGE SCALE GENOMIC DNA]</scope>
    <source>
        <strain evidence="2 3">KD52</strain>
    </source>
</reference>
<feature type="domain" description="PIN" evidence="1">
    <location>
        <begin position="5"/>
        <end position="127"/>
    </location>
</feature>
<dbReference type="OrthoDB" id="485455at2"/>
<keyword evidence="3" id="KW-1185">Reference proteome</keyword>
<name>A0A098S506_9BACT</name>
<sequence>MIRHYFDTSVLLPALVSAHPQHKASLQLMDNALSSGVGVTSVTHTYAELYSNLTKLPKGLAIPPDLAFQLITKEIGAIFEIVELARSDYEAALHRCARKGLVSGVIYDALHLQAALKAEVSVLYTNNFSDFERLLNPADKIELKAVP</sequence>
<dbReference type="AlphaFoldDB" id="A0A098S506"/>
<gene>
    <name evidence="2" type="ORF">IX84_16355</name>
</gene>
<dbReference type="STRING" id="1524460.IX84_16355"/>
<dbReference type="InterPro" id="IPR029060">
    <property type="entry name" value="PIN-like_dom_sf"/>
</dbReference>
<evidence type="ECO:0000313" key="2">
    <source>
        <dbReference type="EMBL" id="KGE87220.1"/>
    </source>
</evidence>
<dbReference type="RefSeq" id="WP_044222738.1">
    <property type="nucleotide sequence ID" value="NZ_JBKAGJ010000021.1"/>
</dbReference>
<accession>A0A098S506</accession>
<organism evidence="2 3">
    <name type="scientific">Phaeodactylibacter xiamenensis</name>
    <dbReference type="NCBI Taxonomy" id="1524460"/>
    <lineage>
        <taxon>Bacteria</taxon>
        <taxon>Pseudomonadati</taxon>
        <taxon>Bacteroidota</taxon>
        <taxon>Saprospiria</taxon>
        <taxon>Saprospirales</taxon>
        <taxon>Haliscomenobacteraceae</taxon>
        <taxon>Phaeodactylibacter</taxon>
    </lineage>
</organism>
<proteinExistence type="predicted"/>
<evidence type="ECO:0000259" key="1">
    <source>
        <dbReference type="Pfam" id="PF01850"/>
    </source>
</evidence>
<protein>
    <recommendedName>
        <fullName evidence="1">PIN domain-containing protein</fullName>
    </recommendedName>
</protein>
<dbReference type="EMBL" id="JPOS01000038">
    <property type="protein sequence ID" value="KGE87220.1"/>
    <property type="molecule type" value="Genomic_DNA"/>
</dbReference>
<dbReference type="SUPFAM" id="SSF88723">
    <property type="entry name" value="PIN domain-like"/>
    <property type="match status" value="1"/>
</dbReference>
<dbReference type="Proteomes" id="UP000029736">
    <property type="component" value="Unassembled WGS sequence"/>
</dbReference>
<dbReference type="Pfam" id="PF01850">
    <property type="entry name" value="PIN"/>
    <property type="match status" value="1"/>
</dbReference>
<dbReference type="Gene3D" id="3.40.50.1010">
    <property type="entry name" value="5'-nuclease"/>
    <property type="match status" value="1"/>
</dbReference>
<evidence type="ECO:0000313" key="3">
    <source>
        <dbReference type="Proteomes" id="UP000029736"/>
    </source>
</evidence>
<dbReference type="InterPro" id="IPR002716">
    <property type="entry name" value="PIN_dom"/>
</dbReference>